<dbReference type="Proteomes" id="UP000075243">
    <property type="component" value="Unassembled WGS sequence"/>
</dbReference>
<evidence type="ECO:0000259" key="1">
    <source>
        <dbReference type="Pfam" id="PF24626"/>
    </source>
</evidence>
<feature type="domain" description="Tf2-1-like SH3-like" evidence="1">
    <location>
        <begin position="17"/>
        <end position="66"/>
    </location>
</feature>
<dbReference type="AlphaFoldDB" id="A0A151S2V3"/>
<name>A0A151S2V3_CAJCA</name>
<dbReference type="InterPro" id="IPR056924">
    <property type="entry name" value="SH3_Tf2-1"/>
</dbReference>
<keyword evidence="3" id="KW-1185">Reference proteome</keyword>
<accession>A0A151S2V3</accession>
<evidence type="ECO:0000313" key="2">
    <source>
        <dbReference type="EMBL" id="KYP49132.1"/>
    </source>
</evidence>
<dbReference type="Pfam" id="PF24626">
    <property type="entry name" value="SH3_Tf2-1"/>
    <property type="match status" value="1"/>
</dbReference>
<evidence type="ECO:0000313" key="3">
    <source>
        <dbReference type="Proteomes" id="UP000075243"/>
    </source>
</evidence>
<dbReference type="Gramene" id="C.cajan_28307.t">
    <property type="protein sequence ID" value="C.cajan_28307.t.cds1"/>
    <property type="gene ID" value="C.cajan_28307"/>
</dbReference>
<organism evidence="2 3">
    <name type="scientific">Cajanus cajan</name>
    <name type="common">Pigeon pea</name>
    <name type="synonym">Cajanus indicus</name>
    <dbReference type="NCBI Taxonomy" id="3821"/>
    <lineage>
        <taxon>Eukaryota</taxon>
        <taxon>Viridiplantae</taxon>
        <taxon>Streptophyta</taxon>
        <taxon>Embryophyta</taxon>
        <taxon>Tracheophyta</taxon>
        <taxon>Spermatophyta</taxon>
        <taxon>Magnoliopsida</taxon>
        <taxon>eudicotyledons</taxon>
        <taxon>Gunneridae</taxon>
        <taxon>Pentapetalae</taxon>
        <taxon>rosids</taxon>
        <taxon>fabids</taxon>
        <taxon>Fabales</taxon>
        <taxon>Fabaceae</taxon>
        <taxon>Papilionoideae</taxon>
        <taxon>50 kb inversion clade</taxon>
        <taxon>NPAAA clade</taxon>
        <taxon>indigoferoid/millettioid clade</taxon>
        <taxon>Phaseoleae</taxon>
        <taxon>Cajanus</taxon>
    </lineage>
</organism>
<proteinExistence type="predicted"/>
<gene>
    <name evidence="2" type="ORF">KK1_029164</name>
</gene>
<sequence>MKTMADQKRRDHTFIEGDWVLLRLQPYRQGSVCHRKGQKLARRFYGPFQVRHRIGTVAYELDLPTTS</sequence>
<reference evidence="2" key="1">
    <citation type="journal article" date="2012" name="Nat. Biotechnol.">
        <title>Draft genome sequence of pigeonpea (Cajanus cajan), an orphan legume crop of resource-poor farmers.</title>
        <authorList>
            <person name="Varshney R.K."/>
            <person name="Chen W."/>
            <person name="Li Y."/>
            <person name="Bharti A.K."/>
            <person name="Saxena R.K."/>
            <person name="Schlueter J.A."/>
            <person name="Donoghue M.T."/>
            <person name="Azam S."/>
            <person name="Fan G."/>
            <person name="Whaley A.M."/>
            <person name="Farmer A.D."/>
            <person name="Sheridan J."/>
            <person name="Iwata A."/>
            <person name="Tuteja R."/>
            <person name="Penmetsa R.V."/>
            <person name="Wu W."/>
            <person name="Upadhyaya H.D."/>
            <person name="Yang S.P."/>
            <person name="Shah T."/>
            <person name="Saxena K.B."/>
            <person name="Michael T."/>
            <person name="McCombie W.R."/>
            <person name="Yang B."/>
            <person name="Zhang G."/>
            <person name="Yang H."/>
            <person name="Wang J."/>
            <person name="Spillane C."/>
            <person name="Cook D.R."/>
            <person name="May G.D."/>
            <person name="Xu X."/>
            <person name="Jackson S.A."/>
        </authorList>
    </citation>
    <scope>NUCLEOTIDE SEQUENCE [LARGE SCALE GENOMIC DNA]</scope>
</reference>
<dbReference type="EMBL" id="KQ483483">
    <property type="protein sequence ID" value="KYP49132.1"/>
    <property type="molecule type" value="Genomic_DNA"/>
</dbReference>
<protein>
    <recommendedName>
        <fullName evidence="1">Tf2-1-like SH3-like domain-containing protein</fullName>
    </recommendedName>
</protein>